<accession>A0A9X4C474</accession>
<evidence type="ECO:0000313" key="3">
    <source>
        <dbReference type="Proteomes" id="UP001148185"/>
    </source>
</evidence>
<dbReference type="RefSeq" id="WP_150631373.1">
    <property type="nucleotide sequence ID" value="NZ_JAMDHA010000022.1"/>
</dbReference>
<dbReference type="GO" id="GO:0003677">
    <property type="term" value="F:DNA binding"/>
    <property type="evidence" value="ECO:0007669"/>
    <property type="project" value="InterPro"/>
</dbReference>
<dbReference type="SMART" id="SM00530">
    <property type="entry name" value="HTH_XRE"/>
    <property type="match status" value="1"/>
</dbReference>
<dbReference type="Pfam" id="PF13560">
    <property type="entry name" value="HTH_31"/>
    <property type="match status" value="1"/>
</dbReference>
<feature type="domain" description="HTH cro/C1-type" evidence="1">
    <location>
        <begin position="13"/>
        <end position="63"/>
    </location>
</feature>
<name>A0A9X4C474_9PSED</name>
<proteinExistence type="predicted"/>
<dbReference type="InterPro" id="IPR010982">
    <property type="entry name" value="Lambda_DNA-bd_dom_sf"/>
</dbReference>
<evidence type="ECO:0000313" key="2">
    <source>
        <dbReference type="EMBL" id="MDD1009665.1"/>
    </source>
</evidence>
<sequence length="94" mass="10484">MRSVLKKALGAALRAYRIKRQIPQEGMGPSQSYISNLETGRWSPSLEKIEQMASVLGVHPATIIVAGYIYAEENSNAAEVLKRIESELQEIQLR</sequence>
<keyword evidence="3" id="KW-1185">Reference proteome</keyword>
<dbReference type="Gene3D" id="1.10.260.40">
    <property type="entry name" value="lambda repressor-like DNA-binding domains"/>
    <property type="match status" value="1"/>
</dbReference>
<reference evidence="2 3" key="1">
    <citation type="submission" date="2022-05" db="EMBL/GenBank/DDBJ databases">
        <title>Novel Pseudomonas spp. Isolated from a Rainbow Trout Aquaculture Facility.</title>
        <authorList>
            <person name="Testerman T."/>
            <person name="Graf J."/>
        </authorList>
    </citation>
    <scope>NUCLEOTIDE SEQUENCE [LARGE SCALE GENOMIC DNA]</scope>
    <source>
        <strain evidence="2 3">ID1042</strain>
    </source>
</reference>
<dbReference type="EMBL" id="JAMDHA010000022">
    <property type="protein sequence ID" value="MDD1009665.1"/>
    <property type="molecule type" value="Genomic_DNA"/>
</dbReference>
<dbReference type="CDD" id="cd00093">
    <property type="entry name" value="HTH_XRE"/>
    <property type="match status" value="1"/>
</dbReference>
<comment type="caution">
    <text evidence="2">The sequence shown here is derived from an EMBL/GenBank/DDBJ whole genome shotgun (WGS) entry which is preliminary data.</text>
</comment>
<organism evidence="2 3">
    <name type="scientific">Pseudomonas shahriarae</name>
    <dbReference type="NCBI Taxonomy" id="2745512"/>
    <lineage>
        <taxon>Bacteria</taxon>
        <taxon>Pseudomonadati</taxon>
        <taxon>Pseudomonadota</taxon>
        <taxon>Gammaproteobacteria</taxon>
        <taxon>Pseudomonadales</taxon>
        <taxon>Pseudomonadaceae</taxon>
        <taxon>Pseudomonas</taxon>
    </lineage>
</organism>
<dbReference type="InterPro" id="IPR001387">
    <property type="entry name" value="Cro/C1-type_HTH"/>
</dbReference>
<gene>
    <name evidence="2" type="ORF">M5G27_19485</name>
</gene>
<dbReference type="SUPFAM" id="SSF47413">
    <property type="entry name" value="lambda repressor-like DNA-binding domains"/>
    <property type="match status" value="1"/>
</dbReference>
<evidence type="ECO:0000259" key="1">
    <source>
        <dbReference type="PROSITE" id="PS50943"/>
    </source>
</evidence>
<dbReference type="AlphaFoldDB" id="A0A9X4C474"/>
<dbReference type="PROSITE" id="PS50943">
    <property type="entry name" value="HTH_CROC1"/>
    <property type="match status" value="1"/>
</dbReference>
<dbReference type="Proteomes" id="UP001148185">
    <property type="component" value="Unassembled WGS sequence"/>
</dbReference>
<protein>
    <submittedName>
        <fullName evidence="2">Helix-turn-helix domain-containing protein</fullName>
    </submittedName>
</protein>